<accession>A0AAE3TF16</accession>
<evidence type="ECO:0000313" key="4">
    <source>
        <dbReference type="EMBL" id="MDF1612888.1"/>
    </source>
</evidence>
<proteinExistence type="predicted"/>
<dbReference type="Pfam" id="PF13091">
    <property type="entry name" value="PLDc_2"/>
    <property type="match status" value="1"/>
</dbReference>
<dbReference type="CDD" id="cd09178">
    <property type="entry name" value="PLDc_N_Snf2_like"/>
    <property type="match status" value="1"/>
</dbReference>
<dbReference type="Pfam" id="PF00176">
    <property type="entry name" value="SNF2-rel_dom"/>
    <property type="match status" value="1"/>
</dbReference>
<dbReference type="PROSITE" id="PS51192">
    <property type="entry name" value="HELICASE_ATP_BIND_1"/>
    <property type="match status" value="1"/>
</dbReference>
<evidence type="ECO:0000313" key="5">
    <source>
        <dbReference type="Proteomes" id="UP001221302"/>
    </source>
</evidence>
<dbReference type="InterPro" id="IPR001650">
    <property type="entry name" value="Helicase_C-like"/>
</dbReference>
<dbReference type="PROSITE" id="PS51194">
    <property type="entry name" value="HELICASE_CTER"/>
    <property type="match status" value="1"/>
</dbReference>
<dbReference type="SMART" id="SM00490">
    <property type="entry name" value="HELICc"/>
    <property type="match status" value="1"/>
</dbReference>
<dbReference type="GO" id="GO:0004386">
    <property type="term" value="F:helicase activity"/>
    <property type="evidence" value="ECO:0007669"/>
    <property type="project" value="UniProtKB-KW"/>
</dbReference>
<protein>
    <submittedName>
        <fullName evidence="4">Helicase-related protein</fullName>
    </submittedName>
</protein>
<evidence type="ECO:0000256" key="1">
    <source>
        <dbReference type="ARBA" id="ARBA00022801"/>
    </source>
</evidence>
<dbReference type="InterPro" id="IPR025202">
    <property type="entry name" value="PLD-like_dom"/>
</dbReference>
<dbReference type="InterPro" id="IPR049730">
    <property type="entry name" value="SNF2/RAD54-like_C"/>
</dbReference>
<dbReference type="EMBL" id="JARGDL010000020">
    <property type="protein sequence ID" value="MDF1612888.1"/>
    <property type="molecule type" value="Genomic_DNA"/>
</dbReference>
<comment type="caution">
    <text evidence="4">The sequence shown here is derived from an EMBL/GenBank/DDBJ whole genome shotgun (WGS) entry which is preliminary data.</text>
</comment>
<dbReference type="CDD" id="cd18793">
    <property type="entry name" value="SF2_C_SNF"/>
    <property type="match status" value="1"/>
</dbReference>
<dbReference type="PANTHER" id="PTHR45766">
    <property type="entry name" value="DNA ANNEALING HELICASE AND ENDONUCLEASE ZRANB3 FAMILY MEMBER"/>
    <property type="match status" value="1"/>
</dbReference>
<dbReference type="GO" id="GO:0016787">
    <property type="term" value="F:hydrolase activity"/>
    <property type="evidence" value="ECO:0007669"/>
    <property type="project" value="UniProtKB-KW"/>
</dbReference>
<dbReference type="InterPro" id="IPR014001">
    <property type="entry name" value="Helicase_ATP-bd"/>
</dbReference>
<keyword evidence="1" id="KW-0378">Hydrolase</keyword>
<dbReference type="AlphaFoldDB" id="A0AAE3TF16"/>
<feature type="domain" description="Helicase C-terminal" evidence="3">
    <location>
        <begin position="652"/>
        <end position="815"/>
    </location>
</feature>
<dbReference type="InterPro" id="IPR027417">
    <property type="entry name" value="P-loop_NTPase"/>
</dbReference>
<feature type="domain" description="Helicase ATP-binding" evidence="2">
    <location>
        <begin position="264"/>
        <end position="401"/>
    </location>
</feature>
<dbReference type="GO" id="GO:0005524">
    <property type="term" value="F:ATP binding"/>
    <property type="evidence" value="ECO:0007669"/>
    <property type="project" value="InterPro"/>
</dbReference>
<dbReference type="PANTHER" id="PTHR45766:SF6">
    <property type="entry name" value="SWI_SNF-RELATED MATRIX-ASSOCIATED ACTIN-DEPENDENT REGULATOR OF CHROMATIN SUBFAMILY A-LIKE PROTEIN 1"/>
    <property type="match status" value="1"/>
</dbReference>
<dbReference type="SUPFAM" id="SSF52540">
    <property type="entry name" value="P-loop containing nucleoside triphosphate hydrolases"/>
    <property type="match status" value="2"/>
</dbReference>
<name>A0AAE3TF16_9BACT</name>
<organism evidence="4 5">
    <name type="scientific">Stygiobacter electus</name>
    <dbReference type="NCBI Taxonomy" id="3032292"/>
    <lineage>
        <taxon>Bacteria</taxon>
        <taxon>Pseudomonadati</taxon>
        <taxon>Ignavibacteriota</taxon>
        <taxon>Ignavibacteria</taxon>
        <taxon>Ignavibacteriales</taxon>
        <taxon>Melioribacteraceae</taxon>
        <taxon>Stygiobacter</taxon>
    </lineage>
</organism>
<dbReference type="Proteomes" id="UP001221302">
    <property type="component" value="Unassembled WGS sequence"/>
</dbReference>
<dbReference type="InterPro" id="IPR000330">
    <property type="entry name" value="SNF2_N"/>
</dbReference>
<dbReference type="SMART" id="SM00487">
    <property type="entry name" value="DEXDc"/>
    <property type="match status" value="1"/>
</dbReference>
<gene>
    <name evidence="4" type="ORF">P0M35_12055</name>
</gene>
<dbReference type="SUPFAM" id="SSF56024">
    <property type="entry name" value="Phospholipase D/nuclease"/>
    <property type="match status" value="1"/>
</dbReference>
<dbReference type="RefSeq" id="WP_321536659.1">
    <property type="nucleotide sequence ID" value="NZ_JARGDL010000020.1"/>
</dbReference>
<keyword evidence="5" id="KW-1185">Reference proteome</keyword>
<evidence type="ECO:0000259" key="3">
    <source>
        <dbReference type="PROSITE" id="PS51194"/>
    </source>
</evidence>
<keyword evidence="4" id="KW-0067">ATP-binding</keyword>
<reference evidence="4" key="1">
    <citation type="submission" date="2023-03" db="EMBL/GenBank/DDBJ databases">
        <title>Stygiobacter electus gen. nov., sp. nov., facultatively anaerobic thermotolerant bacterium of the class Ignavibacteria from a well of Yessentuki mineral water deposit.</title>
        <authorList>
            <person name="Podosokorskaya O.A."/>
            <person name="Elcheninov A.G."/>
            <person name="Petrova N.F."/>
            <person name="Zavarzina D.G."/>
            <person name="Kublanov I.V."/>
            <person name="Merkel A.Y."/>
        </authorList>
    </citation>
    <scope>NUCLEOTIDE SEQUENCE</scope>
    <source>
        <strain evidence="4">09-Me</strain>
    </source>
</reference>
<keyword evidence="4" id="KW-0347">Helicase</keyword>
<dbReference type="Pfam" id="PF00271">
    <property type="entry name" value="Helicase_C"/>
    <property type="match status" value="1"/>
</dbReference>
<dbReference type="Gene3D" id="3.30.870.10">
    <property type="entry name" value="Endonuclease Chain A"/>
    <property type="match status" value="1"/>
</dbReference>
<dbReference type="Gene3D" id="3.40.50.300">
    <property type="entry name" value="P-loop containing nucleotide triphosphate hydrolases"/>
    <property type="match status" value="2"/>
</dbReference>
<keyword evidence="4" id="KW-0547">Nucleotide-binding</keyword>
<sequence length="1102" mass="127440">MDTDLTFFTNESGSTLLDRFTKTLKDGKYFDILVGYFRTSGFFRLYQSFESIDKIRILVGLNIDKNTYDIIEETKQTTIDFETNQNTRTIFSSGVVSELENSEDSFDVELGVKKFIEFLQSGKLEIRAYPSKDIHAKVYILRFNEIDRDFGRVITGSSNFSESGLIANREFNVELKNSADVKFALEKFEDLWKDAVDISKDYIETVQTKTWLNDIITPYELYLKFLYEYFKEKISVDKEKLSKRYTPINFRELEYQTEAVKDAKAKLESYGGVFISDVVGLGKTFISALLANELDGYNLVIAPPVLLDEENPGSWKNVFSDFKIAADFESIGKLDKIIKRGTEKYKNVFIDEAHRFRSESNITYELLAQICRGKRVILVSATPLNNTPSDILSQIKLFQSGRNSTIPNVKNLDAFFRQLEKKLKDLDRQTDRDEYLAIVRDNAKQIRDKVLKYLMVRRTRFEVNRYFSEDLKRQNLKFPEVEDPKPVFYQFDEKINYAFDHTIRALTNPAFTYARYSPLLYYCGKEKLTQIQRLSQENLRSLMKILLIKRLESSFFAFKNSLNKFIESYKAFIRAYDNGNGSVFISKKYIGKIFELLAVEDFDKIAKLIEEDKAEEYKASDFAPNLITHLVSDLSTLEEIQSLWNEINTDPKLDELIHLIESNSILKNSKLIIFTESKDTAEYLERELQSRLGRDGKKVLAFTGQSTANVKEKIIDNFDAKVRRPKNDIKILVSTEVLSEGVNLHQSNIVINYDIPWNPTRLIQRVGRVNRIDTKFDRIYTYNFFPTIKSNDLIKLKEAAEAKIHAFIEMLGNDARLLTEGEEIKSHDLFQRLTSKKTITGEDEEVESELKYLEIIRDIRDNNVELFSKIKHLPKKARSAKKSNLPLPLGDDLGEGNSLITYFRKGKLHKFFISSLSLPRRGTEGEVVTKELDFLQSAKILESESDTKREKIDRKFYTFLEKNKEAFKETTQENETETTRGGRDNATKILRILRSKQMKNYQGFTEDDDQYIKKVINLLEDGALPKQTTKTVAQAISILLDKENGGDEVNPIKILAKIKTNIPEEFFTSHLAYRQAGISHSSADVFGPREVILSEYLIWDGK</sequence>
<evidence type="ECO:0000259" key="2">
    <source>
        <dbReference type="PROSITE" id="PS51192"/>
    </source>
</evidence>